<evidence type="ECO:0000256" key="1">
    <source>
        <dbReference type="SAM" id="SignalP"/>
    </source>
</evidence>
<keyword evidence="3" id="KW-1185">Reference proteome</keyword>
<evidence type="ECO:0000313" key="3">
    <source>
        <dbReference type="Proteomes" id="UP000664859"/>
    </source>
</evidence>
<dbReference type="CDD" id="cd00161">
    <property type="entry name" value="beta-trefoil_Ricin-like"/>
    <property type="match status" value="1"/>
</dbReference>
<comment type="caution">
    <text evidence="2">The sequence shown here is derived from an EMBL/GenBank/DDBJ whole genome shotgun (WGS) entry which is preliminary data.</text>
</comment>
<sequence length="221" mass="23581">MKAHCIGSIILFAFALLSVGVLSESNDSAATKHLRGGGRPAVLTSKTGRDLVDYDWVTGDVAFCMKNDQAGSCQMGLQQDSDWCYMQLVAEPNPSTSSLMAMWAGSGPLCDQWKWTGAAGTNGSYGSLVNVSADCGYDLINNSACIADIDTGVHLVACDGSDSQVWMLLAVASPGADSYQFINQGTGRALDYYVHDDSGRVSSYTPSNPVTANQQWYFETL</sequence>
<dbReference type="InterPro" id="IPR035992">
    <property type="entry name" value="Ricin_B-like_lectins"/>
</dbReference>
<dbReference type="EMBL" id="JAFCMP010000547">
    <property type="protein sequence ID" value="KAG5175616.1"/>
    <property type="molecule type" value="Genomic_DNA"/>
</dbReference>
<organism evidence="2 3">
    <name type="scientific">Tribonema minus</name>
    <dbReference type="NCBI Taxonomy" id="303371"/>
    <lineage>
        <taxon>Eukaryota</taxon>
        <taxon>Sar</taxon>
        <taxon>Stramenopiles</taxon>
        <taxon>Ochrophyta</taxon>
        <taxon>PX clade</taxon>
        <taxon>Xanthophyceae</taxon>
        <taxon>Tribonematales</taxon>
        <taxon>Tribonemataceae</taxon>
        <taxon>Tribonema</taxon>
    </lineage>
</organism>
<evidence type="ECO:0008006" key="4">
    <source>
        <dbReference type="Google" id="ProtNLM"/>
    </source>
</evidence>
<dbReference type="SUPFAM" id="SSF50370">
    <property type="entry name" value="Ricin B-like lectins"/>
    <property type="match status" value="1"/>
</dbReference>
<keyword evidence="1" id="KW-0732">Signal</keyword>
<feature type="chain" id="PRO_5032727917" description="Ricin B lectin domain-containing protein" evidence="1">
    <location>
        <begin position="24"/>
        <end position="221"/>
    </location>
</feature>
<dbReference type="Gene3D" id="2.80.10.50">
    <property type="match status" value="1"/>
</dbReference>
<protein>
    <recommendedName>
        <fullName evidence="4">Ricin B lectin domain-containing protein</fullName>
    </recommendedName>
</protein>
<name>A0A836C8R7_9STRA</name>
<accession>A0A836C8R7</accession>
<dbReference type="PROSITE" id="PS50231">
    <property type="entry name" value="RICIN_B_LECTIN"/>
    <property type="match status" value="1"/>
</dbReference>
<feature type="signal peptide" evidence="1">
    <location>
        <begin position="1"/>
        <end position="23"/>
    </location>
</feature>
<gene>
    <name evidence="2" type="ORF">JKP88DRAFT_261645</name>
</gene>
<proteinExistence type="predicted"/>
<dbReference type="Proteomes" id="UP000664859">
    <property type="component" value="Unassembled WGS sequence"/>
</dbReference>
<dbReference type="AlphaFoldDB" id="A0A836C8R7"/>
<reference evidence="2" key="1">
    <citation type="submission" date="2021-02" db="EMBL/GenBank/DDBJ databases">
        <title>First Annotated Genome of the Yellow-green Alga Tribonema minus.</title>
        <authorList>
            <person name="Mahan K.M."/>
        </authorList>
    </citation>
    <scope>NUCLEOTIDE SEQUENCE</scope>
    <source>
        <strain evidence="2">UTEX B ZZ1240</strain>
    </source>
</reference>
<evidence type="ECO:0000313" key="2">
    <source>
        <dbReference type="EMBL" id="KAG5175616.1"/>
    </source>
</evidence>